<dbReference type="InterPro" id="IPR035897">
    <property type="entry name" value="Toll_tir_struct_dom_sf"/>
</dbReference>
<proteinExistence type="predicted"/>
<dbReference type="AlphaFoldDB" id="C6XNE0"/>
<dbReference type="EMBL" id="CP001678">
    <property type="protein sequence ID" value="ACT60084.1"/>
    <property type="molecule type" value="Genomic_DNA"/>
</dbReference>
<keyword evidence="1" id="KW-0812">Transmembrane</keyword>
<evidence type="ECO:0000313" key="3">
    <source>
        <dbReference type="EMBL" id="ACT60084.1"/>
    </source>
</evidence>
<evidence type="ECO:0000256" key="1">
    <source>
        <dbReference type="SAM" id="Phobius"/>
    </source>
</evidence>
<reference evidence="4" key="1">
    <citation type="journal article" date="2011" name="J. Bacteriol.">
        <title>Genome sequences of eight morphologically diverse alphaproteobacteria.</title>
        <authorList>
            <consortium name="US DOE Joint Genome Institute"/>
            <person name="Brown P.J."/>
            <person name="Kysela D.T."/>
            <person name="Buechlein A."/>
            <person name="Hemmerich C."/>
            <person name="Brun Y.V."/>
        </authorList>
    </citation>
    <scope>NUCLEOTIDE SEQUENCE [LARGE SCALE GENOMIC DNA]</scope>
    <source>
        <strain evidence="4">ATCC 49814 / DSM 5838 / IFAM 1418</strain>
    </source>
</reference>
<keyword evidence="1" id="KW-0472">Membrane</keyword>
<evidence type="ECO:0000259" key="2">
    <source>
        <dbReference type="Pfam" id="PF13676"/>
    </source>
</evidence>
<dbReference type="eggNOG" id="COG4916">
    <property type="taxonomic scope" value="Bacteria"/>
</dbReference>
<accession>C6XNE0</accession>
<evidence type="ECO:0000313" key="4">
    <source>
        <dbReference type="Proteomes" id="UP000002745"/>
    </source>
</evidence>
<protein>
    <recommendedName>
        <fullName evidence="2">TIR domain-containing protein</fullName>
    </recommendedName>
</protein>
<sequence length="351" mass="39390">MADIFISYKKEDAGRVVRIVEGLREAGFSVWWDHGIAPGSQWDQTIQKELTEAKMVIAVWSELSISAPWVKEEAGVGKARGKLLPVRIDEVDPPLGFGLIQMANLIDWDGDTNDQHWEHFLAAAKATLSGEPVEGLERPVKRKSVWLKMLPILALIALVVGVGIFVLTKLDSILGVSVDYDNGTSSEYSRKSATPSQAESDLFEKAGQSTLKADYLDYLKIYPQGTFAKKIREEILPFCSYEQRDKWIPIPMPAGQMIRATSDTSVYDLEKQIFTDLEAACSMAQSNFERQVEKLCKNFTSSPNSRNPELTVTHADKCDCQEFNGEWMCFTDSTYACSWETKSFENVEVCK</sequence>
<dbReference type="Gene3D" id="3.40.50.10140">
    <property type="entry name" value="Toll/interleukin-1 receptor homology (TIR) domain"/>
    <property type="match status" value="1"/>
</dbReference>
<dbReference type="Pfam" id="PF13676">
    <property type="entry name" value="TIR_2"/>
    <property type="match status" value="1"/>
</dbReference>
<dbReference type="GO" id="GO:0007165">
    <property type="term" value="P:signal transduction"/>
    <property type="evidence" value="ECO:0007669"/>
    <property type="project" value="InterPro"/>
</dbReference>
<feature type="domain" description="TIR" evidence="2">
    <location>
        <begin position="4"/>
        <end position="113"/>
    </location>
</feature>
<dbReference type="KEGG" id="hba:Hbal_2404"/>
<dbReference type="STRING" id="582402.Hbal_2404"/>
<keyword evidence="4" id="KW-1185">Reference proteome</keyword>
<dbReference type="RefSeq" id="WP_015828234.1">
    <property type="nucleotide sequence ID" value="NC_012982.1"/>
</dbReference>
<organism evidence="3 4">
    <name type="scientific">Hirschia baltica (strain ATCC 49814 / DSM 5838 / IFAM 1418)</name>
    <dbReference type="NCBI Taxonomy" id="582402"/>
    <lineage>
        <taxon>Bacteria</taxon>
        <taxon>Pseudomonadati</taxon>
        <taxon>Pseudomonadota</taxon>
        <taxon>Alphaproteobacteria</taxon>
        <taxon>Hyphomonadales</taxon>
        <taxon>Hyphomonadaceae</taxon>
        <taxon>Hirschia</taxon>
    </lineage>
</organism>
<gene>
    <name evidence="3" type="ordered locus">Hbal_2404</name>
</gene>
<keyword evidence="1" id="KW-1133">Transmembrane helix</keyword>
<dbReference type="InterPro" id="IPR000157">
    <property type="entry name" value="TIR_dom"/>
</dbReference>
<dbReference type="SUPFAM" id="SSF52200">
    <property type="entry name" value="Toll/Interleukin receptor TIR domain"/>
    <property type="match status" value="1"/>
</dbReference>
<dbReference type="Proteomes" id="UP000002745">
    <property type="component" value="Chromosome"/>
</dbReference>
<dbReference type="HOGENOM" id="CLU_787151_0_0_5"/>
<feature type="transmembrane region" description="Helical" evidence="1">
    <location>
        <begin position="145"/>
        <end position="167"/>
    </location>
</feature>
<dbReference type="OrthoDB" id="105971at2"/>
<name>C6XNE0_HIRBI</name>